<organism evidence="5 6">
    <name type="scientific">Kwoniella heveanensis BCC8398</name>
    <dbReference type="NCBI Taxonomy" id="1296120"/>
    <lineage>
        <taxon>Eukaryota</taxon>
        <taxon>Fungi</taxon>
        <taxon>Dikarya</taxon>
        <taxon>Basidiomycota</taxon>
        <taxon>Agaricomycotina</taxon>
        <taxon>Tremellomycetes</taxon>
        <taxon>Tremellales</taxon>
        <taxon>Cryptococcaceae</taxon>
        <taxon>Kwoniella</taxon>
    </lineage>
</organism>
<dbReference type="GO" id="GO:0000981">
    <property type="term" value="F:DNA-binding transcription factor activity, RNA polymerase II-specific"/>
    <property type="evidence" value="ECO:0007669"/>
    <property type="project" value="InterPro"/>
</dbReference>
<dbReference type="GO" id="GO:0008270">
    <property type="term" value="F:zinc ion binding"/>
    <property type="evidence" value="ECO:0007669"/>
    <property type="project" value="InterPro"/>
</dbReference>
<dbReference type="Pfam" id="PF00172">
    <property type="entry name" value="Zn_clus"/>
    <property type="match status" value="1"/>
</dbReference>
<dbReference type="AlphaFoldDB" id="A0A1B9H2L2"/>
<dbReference type="PANTHER" id="PTHR37534">
    <property type="entry name" value="TRANSCRIPTIONAL ACTIVATOR PROTEIN UGA3"/>
    <property type="match status" value="1"/>
</dbReference>
<dbReference type="Gene3D" id="4.10.240.10">
    <property type="entry name" value="Zn(2)-C6 fungal-type DNA-binding domain"/>
    <property type="match status" value="1"/>
</dbReference>
<protein>
    <recommendedName>
        <fullName evidence="4">Zn(2)-C6 fungal-type domain-containing protein</fullName>
    </recommendedName>
</protein>
<feature type="region of interest" description="Disordered" evidence="3">
    <location>
        <begin position="1"/>
        <end position="46"/>
    </location>
</feature>
<evidence type="ECO:0000313" key="6">
    <source>
        <dbReference type="Proteomes" id="UP000092666"/>
    </source>
</evidence>
<reference evidence="5 6" key="1">
    <citation type="submission" date="2013-07" db="EMBL/GenBank/DDBJ databases">
        <title>The Genome Sequence of Cryptococcus heveanensis BCC8398.</title>
        <authorList>
            <consortium name="The Broad Institute Genome Sequencing Platform"/>
            <person name="Cuomo C."/>
            <person name="Litvintseva A."/>
            <person name="Chen Y."/>
            <person name="Heitman J."/>
            <person name="Sun S."/>
            <person name="Springer D."/>
            <person name="Dromer F."/>
            <person name="Young S.K."/>
            <person name="Zeng Q."/>
            <person name="Gargeya S."/>
            <person name="Fitzgerald M."/>
            <person name="Abouelleil A."/>
            <person name="Alvarado L."/>
            <person name="Berlin A.M."/>
            <person name="Chapman S.B."/>
            <person name="Dewar J."/>
            <person name="Goldberg J."/>
            <person name="Griggs A."/>
            <person name="Gujja S."/>
            <person name="Hansen M."/>
            <person name="Howarth C."/>
            <person name="Imamovic A."/>
            <person name="Larimer J."/>
            <person name="McCowan C."/>
            <person name="Murphy C."/>
            <person name="Pearson M."/>
            <person name="Priest M."/>
            <person name="Roberts A."/>
            <person name="Saif S."/>
            <person name="Shea T."/>
            <person name="Sykes S."/>
            <person name="Wortman J."/>
            <person name="Nusbaum C."/>
            <person name="Birren B."/>
        </authorList>
    </citation>
    <scope>NUCLEOTIDE SEQUENCE [LARGE SCALE GENOMIC DNA]</scope>
    <source>
        <strain evidence="5 6">BCC8398</strain>
    </source>
</reference>
<feature type="region of interest" description="Disordered" evidence="3">
    <location>
        <begin position="97"/>
        <end position="175"/>
    </location>
</feature>
<feature type="domain" description="Zn(2)-C6 fungal-type" evidence="4">
    <location>
        <begin position="49"/>
        <end position="79"/>
    </location>
</feature>
<dbReference type="InterPro" id="IPR021858">
    <property type="entry name" value="Fun_TF"/>
</dbReference>
<dbReference type="InterPro" id="IPR036864">
    <property type="entry name" value="Zn2-C6_fun-type_DNA-bd_sf"/>
</dbReference>
<feature type="compositionally biased region" description="Polar residues" evidence="3">
    <location>
        <begin position="101"/>
        <end position="114"/>
    </location>
</feature>
<feature type="compositionally biased region" description="Polar residues" evidence="3">
    <location>
        <begin position="1"/>
        <end position="17"/>
    </location>
</feature>
<gene>
    <name evidence="5" type="ORF">I316_00623</name>
</gene>
<evidence type="ECO:0000259" key="4">
    <source>
        <dbReference type="PROSITE" id="PS50048"/>
    </source>
</evidence>
<feature type="compositionally biased region" description="Polar residues" evidence="3">
    <location>
        <begin position="144"/>
        <end position="159"/>
    </location>
</feature>
<name>A0A1B9H2L2_9TREE</name>
<proteinExistence type="predicted"/>
<dbReference type="PANTHER" id="PTHR37534:SF20">
    <property type="entry name" value="PRO1A C6 ZINK-FINGER PROTEIN"/>
    <property type="match status" value="1"/>
</dbReference>
<feature type="compositionally biased region" description="Low complexity" evidence="3">
    <location>
        <begin position="121"/>
        <end position="134"/>
    </location>
</feature>
<dbReference type="PROSITE" id="PS00463">
    <property type="entry name" value="ZN2_CY6_FUNGAL_1"/>
    <property type="match status" value="1"/>
</dbReference>
<evidence type="ECO:0000313" key="5">
    <source>
        <dbReference type="EMBL" id="OCF37499.1"/>
    </source>
</evidence>
<reference evidence="6" key="2">
    <citation type="submission" date="2013-12" db="EMBL/GenBank/DDBJ databases">
        <title>Evolution of pathogenesis and genome organization in the Tremellales.</title>
        <authorList>
            <person name="Cuomo C."/>
            <person name="Litvintseva A."/>
            <person name="Heitman J."/>
            <person name="Chen Y."/>
            <person name="Sun S."/>
            <person name="Springer D."/>
            <person name="Dromer F."/>
            <person name="Young S."/>
            <person name="Zeng Q."/>
            <person name="Chapman S."/>
            <person name="Gujja S."/>
            <person name="Saif S."/>
            <person name="Birren B."/>
        </authorList>
    </citation>
    <scope>NUCLEOTIDE SEQUENCE [LARGE SCALE GENOMIC DNA]</scope>
    <source>
        <strain evidence="6">BCC8398</strain>
    </source>
</reference>
<dbReference type="CDD" id="cd00067">
    <property type="entry name" value="GAL4"/>
    <property type="match status" value="1"/>
</dbReference>
<dbReference type="STRING" id="1296120.A0A1B9H2L2"/>
<dbReference type="OrthoDB" id="5419315at2759"/>
<evidence type="ECO:0000256" key="3">
    <source>
        <dbReference type="SAM" id="MobiDB-lite"/>
    </source>
</evidence>
<dbReference type="InterPro" id="IPR001138">
    <property type="entry name" value="Zn2Cys6_DnaBD"/>
</dbReference>
<evidence type="ECO:0000256" key="2">
    <source>
        <dbReference type="ARBA" id="ARBA00023242"/>
    </source>
</evidence>
<feature type="compositionally biased region" description="Gly residues" evidence="3">
    <location>
        <begin position="23"/>
        <end position="40"/>
    </location>
</feature>
<dbReference type="EMBL" id="KV700122">
    <property type="protein sequence ID" value="OCF37499.1"/>
    <property type="molecule type" value="Genomic_DNA"/>
</dbReference>
<dbReference type="GO" id="GO:0005634">
    <property type="term" value="C:nucleus"/>
    <property type="evidence" value="ECO:0007669"/>
    <property type="project" value="UniProtKB-SubCell"/>
</dbReference>
<evidence type="ECO:0000256" key="1">
    <source>
        <dbReference type="ARBA" id="ARBA00004123"/>
    </source>
</evidence>
<sequence>MVAVKNSATADGNSHAPTSALGSGSGKGAAAGGAGAGGGTPKATRSRNGCLVCRSRRLKCDLEKPECRRCINYGAECVYPEKKAFDPNLIAEKLARRHRSTTTPSHQTTDQPQAYNKPELQSFPSSSSQVQSPFAMPTFPSPNGPLQQSLGSPLVTNHTVDPLTRQGSGSGTGAWVARPPALVQQMDTVELLMALCRDTRMGQFFGGPLDPPEFLRATFPVEEDLRCFHHCVTYSLSILVTEEDRNPWVDHVTRLFLFPSEDAPLSCEALKQGMLAMGAIHLSSLEARGTVTGSTHGTSRDLGLKYRWEAVKLLRQAKSRPSELESDAFLAAAIMLCCDDVLGANPHWREVLRLALLAVRRRGGCEKILFPEDGDASLDPSLMPLRRCLIETLVIALSITASLVTGEPTVVLTESASWWERLCRPDASDPHSFEYTTGWHRSVPPIWARVITLLFESHHLERQALLDPDFSLTEPITLISSIHPSSASRRWSELSGNVTRLEADMKRWIEDVLPTLTRKRTRDGSLAMWHAMYIMVLKDLTKRPRSDPELQSSALAVLDVCAQVGDKVEWMNFPLLIACSALVDPTQRQRARDILRWFKVQCCYEIDVVESVIEECWKRIDDGMDEEACSWREILLEMGCSVLIG</sequence>
<dbReference type="PROSITE" id="PS50048">
    <property type="entry name" value="ZN2_CY6_FUNGAL_2"/>
    <property type="match status" value="1"/>
</dbReference>
<keyword evidence="6" id="KW-1185">Reference proteome</keyword>
<dbReference type="SMART" id="SM00066">
    <property type="entry name" value="GAL4"/>
    <property type="match status" value="1"/>
</dbReference>
<dbReference type="Pfam" id="PF11951">
    <property type="entry name" value="Fungal_trans_2"/>
    <property type="match status" value="1"/>
</dbReference>
<accession>A0A1B9H2L2</accession>
<dbReference type="SUPFAM" id="SSF57701">
    <property type="entry name" value="Zn2/Cys6 DNA-binding domain"/>
    <property type="match status" value="1"/>
</dbReference>
<comment type="subcellular location">
    <subcellularLocation>
        <location evidence="1">Nucleus</location>
    </subcellularLocation>
</comment>
<dbReference type="Proteomes" id="UP000092666">
    <property type="component" value="Unassembled WGS sequence"/>
</dbReference>
<keyword evidence="2" id="KW-0539">Nucleus</keyword>